<reference evidence="3" key="1">
    <citation type="journal article" date="2019" name="Int. J. Syst. Evol. Microbiol.">
        <title>The Global Catalogue of Microorganisms (GCM) 10K type strain sequencing project: providing services to taxonomists for standard genome sequencing and annotation.</title>
        <authorList>
            <consortium name="The Broad Institute Genomics Platform"/>
            <consortium name="The Broad Institute Genome Sequencing Center for Infectious Disease"/>
            <person name="Wu L."/>
            <person name="Ma J."/>
        </authorList>
    </citation>
    <scope>NUCLEOTIDE SEQUENCE [LARGE SCALE GENOMIC DNA]</scope>
    <source>
        <strain evidence="3">CGMCC 1.10832</strain>
    </source>
</reference>
<name>A0ABQ1LLN0_9BACT</name>
<sequence>MMTKTKQLFDLANLKLLAMALVLFSVMVACDDDEDPTPEGPEIMSFEYGRGSDHGSGSVAYKGSDIHMEAEINAPANVSSISIEIHGHDLTVGEGEEEWEFSKTFTDEKYRVKNPEFHEHIDVPANAPAGEYHITITVVDELGNEVESEGHIDILSPITVSDISIDESVARGNDFHAEFMINAVHGVHHIIVDIHAHGISVGEGEVEWDFEAEFEEGYHGETEVEFHEHIDVPATAPAGEYHMEITIEDEEGNTSVIDRHLEVSAS</sequence>
<feature type="signal peptide" evidence="1">
    <location>
        <begin position="1"/>
        <end position="31"/>
    </location>
</feature>
<dbReference type="InterPro" id="IPR027829">
    <property type="entry name" value="DUF4625"/>
</dbReference>
<gene>
    <name evidence="2" type="ORF">GCM10011506_09620</name>
</gene>
<dbReference type="EMBL" id="BMEC01000003">
    <property type="protein sequence ID" value="GGC26312.1"/>
    <property type="molecule type" value="Genomic_DNA"/>
</dbReference>
<accession>A0ABQ1LLN0</accession>
<dbReference type="PROSITE" id="PS51257">
    <property type="entry name" value="PROKAR_LIPOPROTEIN"/>
    <property type="match status" value="1"/>
</dbReference>
<dbReference type="RefSeq" id="WP_229712514.1">
    <property type="nucleotide sequence ID" value="NZ_BAABHU010000003.1"/>
</dbReference>
<proteinExistence type="predicted"/>
<evidence type="ECO:0000313" key="3">
    <source>
        <dbReference type="Proteomes" id="UP000636010"/>
    </source>
</evidence>
<organism evidence="2 3">
    <name type="scientific">Marivirga lumbricoides</name>
    <dbReference type="NCBI Taxonomy" id="1046115"/>
    <lineage>
        <taxon>Bacteria</taxon>
        <taxon>Pseudomonadati</taxon>
        <taxon>Bacteroidota</taxon>
        <taxon>Cytophagia</taxon>
        <taxon>Cytophagales</taxon>
        <taxon>Marivirgaceae</taxon>
        <taxon>Marivirga</taxon>
    </lineage>
</organism>
<keyword evidence="3" id="KW-1185">Reference proteome</keyword>
<evidence type="ECO:0008006" key="4">
    <source>
        <dbReference type="Google" id="ProtNLM"/>
    </source>
</evidence>
<feature type="chain" id="PRO_5045829062" description="Protein containing PKD domain-containing protein" evidence="1">
    <location>
        <begin position="32"/>
        <end position="266"/>
    </location>
</feature>
<evidence type="ECO:0000256" key="1">
    <source>
        <dbReference type="SAM" id="SignalP"/>
    </source>
</evidence>
<protein>
    <recommendedName>
        <fullName evidence="4">Protein containing PKD domain-containing protein</fullName>
    </recommendedName>
</protein>
<comment type="caution">
    <text evidence="2">The sequence shown here is derived from an EMBL/GenBank/DDBJ whole genome shotgun (WGS) entry which is preliminary data.</text>
</comment>
<dbReference type="Proteomes" id="UP000636010">
    <property type="component" value="Unassembled WGS sequence"/>
</dbReference>
<evidence type="ECO:0000313" key="2">
    <source>
        <dbReference type="EMBL" id="GGC26312.1"/>
    </source>
</evidence>
<dbReference type="Pfam" id="PF15418">
    <property type="entry name" value="DUF4625"/>
    <property type="match status" value="2"/>
</dbReference>
<keyword evidence="1" id="KW-0732">Signal</keyword>